<sequence>MKGQGAMNPEMIDGFFTAMNCGPETVLPSEYMLVIFGEANFDSQQQAEVVLRTLIRHWNVIVSMLSEDMAFLAFFQEHADGVVYGNDWAKGFLMGMGIRHKNVPDPALRTSSAPKSAADREELLDAIESAVPAIYQYFEPHRQAYAENIIRRAAIIGPGKVKMLLANAGVVKSINIVAVQNN</sequence>
<dbReference type="Proteomes" id="UP001485459">
    <property type="component" value="Chromosome"/>
</dbReference>
<gene>
    <name evidence="1" type="ORF">WJU16_12395</name>
</gene>
<keyword evidence="2" id="KW-1185">Reference proteome</keyword>
<protein>
    <submittedName>
        <fullName evidence="1">UPF0149 family protein</fullName>
    </submittedName>
</protein>
<dbReference type="SUPFAM" id="SSF101327">
    <property type="entry name" value="YgfB-like"/>
    <property type="match status" value="1"/>
</dbReference>
<dbReference type="Pfam" id="PF03695">
    <property type="entry name" value="UPF0149"/>
    <property type="match status" value="1"/>
</dbReference>
<evidence type="ECO:0000313" key="1">
    <source>
        <dbReference type="EMBL" id="WZN43823.1"/>
    </source>
</evidence>
<proteinExistence type="predicted"/>
<dbReference type="InterPro" id="IPR036255">
    <property type="entry name" value="YgfB-like_sf"/>
</dbReference>
<name>A0ABZ2YWP6_9BACT</name>
<evidence type="ECO:0000313" key="2">
    <source>
        <dbReference type="Proteomes" id="UP001485459"/>
    </source>
</evidence>
<accession>A0ABZ2YWP6</accession>
<dbReference type="EMBL" id="CP149822">
    <property type="protein sequence ID" value="WZN43823.1"/>
    <property type="molecule type" value="Genomic_DNA"/>
</dbReference>
<dbReference type="NCBIfam" id="TIGR02292">
    <property type="entry name" value="ygfB_yecA"/>
    <property type="match status" value="1"/>
</dbReference>
<organism evidence="1 2">
    <name type="scientific">Chitinophaga pollutisoli</name>
    <dbReference type="NCBI Taxonomy" id="3133966"/>
    <lineage>
        <taxon>Bacteria</taxon>
        <taxon>Pseudomonadati</taxon>
        <taxon>Bacteroidota</taxon>
        <taxon>Chitinophagia</taxon>
        <taxon>Chitinophagales</taxon>
        <taxon>Chitinophagaceae</taxon>
        <taxon>Chitinophaga</taxon>
    </lineage>
</organism>
<dbReference type="InterPro" id="IPR011978">
    <property type="entry name" value="YgfB-like"/>
</dbReference>
<reference evidence="2" key="1">
    <citation type="submission" date="2024-03" db="EMBL/GenBank/DDBJ databases">
        <title>Chitinophaga horti sp. nov., isolated from garden soil.</title>
        <authorList>
            <person name="Lee D.S."/>
            <person name="Han D.M."/>
            <person name="Baek J.H."/>
            <person name="Choi D.G."/>
            <person name="Jeon J.H."/>
            <person name="Jeon C.O."/>
        </authorList>
    </citation>
    <scope>NUCLEOTIDE SEQUENCE [LARGE SCALE GENOMIC DNA]</scope>
    <source>
        <strain evidence="2">GPA1</strain>
    </source>
</reference>